<evidence type="ECO:0000313" key="1">
    <source>
        <dbReference type="EMBL" id="QWM90564.1"/>
    </source>
</evidence>
<dbReference type="KEGG" id="vg:75686986"/>
<organism evidence="1 2">
    <name type="scientific">uncultured phage cr61_1</name>
    <dbReference type="NCBI Taxonomy" id="2986417"/>
    <lineage>
        <taxon>Viruses</taxon>
        <taxon>Duplodnaviria</taxon>
        <taxon>Heunggongvirae</taxon>
        <taxon>Uroviricota</taxon>
        <taxon>Caudoviricetes</taxon>
        <taxon>Crassvirales</taxon>
        <taxon>Suoliviridae</taxon>
        <taxon>Oafivirinae</taxon>
        <taxon>Bohxovirus</taxon>
        <taxon>Bohxovirus oralis</taxon>
    </lineage>
</organism>
<gene>
    <name evidence="1" type="primary">gp_67494</name>
</gene>
<protein>
    <submittedName>
        <fullName evidence="1">Uncharacterized protein</fullName>
    </submittedName>
</protein>
<accession>A0AAE7V382</accession>
<sequence>MKYTSKDYAKYNIDLSKCETFDDIIIATVEGNVKNGAPLDKHMFDLYVAIMAHGAIQDMFDTVLAIGNTINITNNGIEICKSTPIELGKNEAARVENGEVVIRKSSLIRRFWNWVTRKNK</sequence>
<name>A0AAE7V382_9CAUD</name>
<dbReference type="Proteomes" id="UP000827408">
    <property type="component" value="Segment"/>
</dbReference>
<evidence type="ECO:0000313" key="2">
    <source>
        <dbReference type="Proteomes" id="UP000827408"/>
    </source>
</evidence>
<dbReference type="RefSeq" id="YP_010509504.1">
    <property type="nucleotide sequence ID" value="NC_067209.1"/>
</dbReference>
<reference evidence="1 2" key="1">
    <citation type="submission" date="2021-04" db="EMBL/GenBank/DDBJ databases">
        <authorList>
            <person name="Shkoporov A.N."/>
            <person name="Stockdale S.R."/>
            <person name="Guerin E."/>
            <person name="Ross R.P."/>
            <person name="Hill C."/>
        </authorList>
    </citation>
    <scope>NUCLEOTIDE SEQUENCE [LARGE SCALE GENOMIC DNA]</scope>
    <source>
        <strain evidence="2">cr61_1</strain>
    </source>
</reference>
<keyword evidence="2" id="KW-1185">Reference proteome</keyword>
<proteinExistence type="predicted"/>
<dbReference type="EMBL" id="MZ130491">
    <property type="protein sequence ID" value="QWM90564.1"/>
    <property type="molecule type" value="Genomic_DNA"/>
</dbReference>
<dbReference type="GeneID" id="75686986"/>